<keyword evidence="8" id="KW-1185">Reference proteome</keyword>
<proteinExistence type="inferred from homology"/>
<dbReference type="SUPFAM" id="SSF56322">
    <property type="entry name" value="ADC synthase"/>
    <property type="match status" value="1"/>
</dbReference>
<dbReference type="PANTHER" id="PTHR42839:SF2">
    <property type="entry name" value="ISOCHORISMATE SYNTHASE ENTC"/>
    <property type="match status" value="1"/>
</dbReference>
<dbReference type="InterPro" id="IPR015890">
    <property type="entry name" value="Chorismate_C"/>
</dbReference>
<evidence type="ECO:0000256" key="1">
    <source>
        <dbReference type="ARBA" id="ARBA00000799"/>
    </source>
</evidence>
<comment type="similarity">
    <text evidence="2">Belongs to the isochorismate synthase family.</text>
</comment>
<dbReference type="EMBL" id="CP098023">
    <property type="protein sequence ID" value="WKD51555.1"/>
    <property type="molecule type" value="Genomic_DNA"/>
</dbReference>
<dbReference type="Gene3D" id="3.60.120.10">
    <property type="entry name" value="Anthranilate synthase"/>
    <property type="match status" value="1"/>
</dbReference>
<protein>
    <recommendedName>
        <fullName evidence="3">isochorismate synthase</fullName>
        <ecNumber evidence="3">5.4.4.2</ecNumber>
    </recommendedName>
    <alternativeName>
        <fullName evidence="5">Isochorismate mutase</fullName>
    </alternativeName>
</protein>
<evidence type="ECO:0000313" key="8">
    <source>
        <dbReference type="Proteomes" id="UP001321520"/>
    </source>
</evidence>
<evidence type="ECO:0000256" key="4">
    <source>
        <dbReference type="ARBA" id="ARBA00023235"/>
    </source>
</evidence>
<comment type="catalytic activity">
    <reaction evidence="1">
        <text>chorismate = isochorismate</text>
        <dbReference type="Rhea" id="RHEA:18985"/>
        <dbReference type="ChEBI" id="CHEBI:29748"/>
        <dbReference type="ChEBI" id="CHEBI:29780"/>
        <dbReference type="EC" id="5.4.4.2"/>
    </reaction>
</comment>
<dbReference type="EC" id="5.4.4.2" evidence="3"/>
<dbReference type="RefSeq" id="WP_301418935.1">
    <property type="nucleotide sequence ID" value="NZ_CP098023.1"/>
</dbReference>
<dbReference type="InterPro" id="IPR004561">
    <property type="entry name" value="IsoChor_synthase"/>
</dbReference>
<dbReference type="PANTHER" id="PTHR42839">
    <property type="entry name" value="ISOCHORISMATE SYNTHASE ENTC"/>
    <property type="match status" value="1"/>
</dbReference>
<dbReference type="Proteomes" id="UP001321520">
    <property type="component" value="Chromosome"/>
</dbReference>
<dbReference type="GO" id="GO:0008909">
    <property type="term" value="F:isochorismate synthase activity"/>
    <property type="evidence" value="ECO:0007669"/>
    <property type="project" value="UniProtKB-EC"/>
</dbReference>
<dbReference type="InterPro" id="IPR005801">
    <property type="entry name" value="ADC_synthase"/>
</dbReference>
<evidence type="ECO:0000256" key="2">
    <source>
        <dbReference type="ARBA" id="ARBA00005297"/>
    </source>
</evidence>
<evidence type="ECO:0000256" key="5">
    <source>
        <dbReference type="ARBA" id="ARBA00041564"/>
    </source>
</evidence>
<dbReference type="NCBIfam" id="NF005459">
    <property type="entry name" value="PRK07054.1"/>
    <property type="match status" value="1"/>
</dbReference>
<dbReference type="NCBIfam" id="TIGR00543">
    <property type="entry name" value="isochor_syn"/>
    <property type="match status" value="1"/>
</dbReference>
<evidence type="ECO:0000313" key="7">
    <source>
        <dbReference type="EMBL" id="WKD51555.1"/>
    </source>
</evidence>
<name>A0ABY9EF41_9GAMM</name>
<keyword evidence="4 7" id="KW-0413">Isomerase</keyword>
<reference evidence="7 8" key="1">
    <citation type="submission" date="2022-05" db="EMBL/GenBank/DDBJ databases">
        <title>Microbulbifer sp. nov., isolated from sponge.</title>
        <authorList>
            <person name="Gao L."/>
        </authorList>
    </citation>
    <scope>NUCLEOTIDE SEQUENCE [LARGE SCALE GENOMIC DNA]</scope>
    <source>
        <strain evidence="7 8">MI-G</strain>
    </source>
</reference>
<organism evidence="7 8">
    <name type="scientific">Microbulbifer spongiae</name>
    <dbReference type="NCBI Taxonomy" id="2944933"/>
    <lineage>
        <taxon>Bacteria</taxon>
        <taxon>Pseudomonadati</taxon>
        <taxon>Pseudomonadota</taxon>
        <taxon>Gammaproteobacteria</taxon>
        <taxon>Cellvibrionales</taxon>
        <taxon>Microbulbiferaceae</taxon>
        <taxon>Microbulbifer</taxon>
    </lineage>
</organism>
<feature type="domain" description="Chorismate-utilising enzyme C-terminal" evidence="6">
    <location>
        <begin position="203"/>
        <end position="452"/>
    </location>
</feature>
<sequence>MKARFEFAGLKQCLQQAKLRANHQQSRVLASYLLPCNRHDPLALFAANYQYERTVCLWSTPSSDHYAVGFGSACELSCAPGGSWSEIQTNWQKLLASSVIIGGHQPVLYGGFAFDCQKAPSLLWKNFPTAVLTLPDLIFFCERDRSYLVINIMVSSQTDCSLAAKRARARWQSIVSRPLSAPDYDSLLLDGVDFDNSSTDALSWQQRVVDAVESIKRNELQKVVLARSDSLAVNCCPGDILKYLREYYPGAFLFAFVREKSCFLGASPERLVALKDKCINTVALAGSAPRGKDFATDYSLGLSLLNSDKDRFEHHLVVQHLLSILRKCCHNVAEPEPPQLCKLKQIQHLLTPLEGFVKDGVNLLDVLSDLHPSAAVGGLPRKKALKYIRENEGLDRGWYAGPVGWLNAEGEGEFAVALRSALFTPGRVTLFAGCGLVEASLPTHEYRESCIKMRVIRDAIRSVSLVAEAAG</sequence>
<gene>
    <name evidence="7" type="ORF">M8T91_09080</name>
</gene>
<accession>A0ABY9EF41</accession>
<evidence type="ECO:0000259" key="6">
    <source>
        <dbReference type="Pfam" id="PF00425"/>
    </source>
</evidence>
<evidence type="ECO:0000256" key="3">
    <source>
        <dbReference type="ARBA" id="ARBA00012824"/>
    </source>
</evidence>
<dbReference type="Pfam" id="PF00425">
    <property type="entry name" value="Chorismate_bind"/>
    <property type="match status" value="1"/>
</dbReference>